<accession>A0A2D4N5A6</accession>
<dbReference type="EMBL" id="IACM01150301">
    <property type="protein sequence ID" value="LAB40359.1"/>
    <property type="molecule type" value="Transcribed_RNA"/>
</dbReference>
<organism evidence="1">
    <name type="scientific">Micrurus spixii</name>
    <name type="common">Amazon coral snake</name>
    <dbReference type="NCBI Taxonomy" id="129469"/>
    <lineage>
        <taxon>Eukaryota</taxon>
        <taxon>Metazoa</taxon>
        <taxon>Chordata</taxon>
        <taxon>Craniata</taxon>
        <taxon>Vertebrata</taxon>
        <taxon>Euteleostomi</taxon>
        <taxon>Lepidosauria</taxon>
        <taxon>Squamata</taxon>
        <taxon>Bifurcata</taxon>
        <taxon>Unidentata</taxon>
        <taxon>Episquamata</taxon>
        <taxon>Toxicofera</taxon>
        <taxon>Serpentes</taxon>
        <taxon>Colubroidea</taxon>
        <taxon>Elapidae</taxon>
        <taxon>Elapinae</taxon>
        <taxon>Micrurus</taxon>
    </lineage>
</organism>
<reference evidence="1" key="2">
    <citation type="submission" date="2017-11" db="EMBL/GenBank/DDBJ databases">
        <title>Coralsnake Venomics: Analyses of Venom Gland Transcriptomes and Proteomes of Six Brazilian Taxa.</title>
        <authorList>
            <person name="Aird S.D."/>
            <person name="Jorge da Silva N."/>
            <person name="Qiu L."/>
            <person name="Villar-Briones A."/>
            <person name="Aparecida-Saddi V."/>
            <person name="Campos-Telles M.P."/>
            <person name="Grau M."/>
            <person name="Mikheyev A.S."/>
        </authorList>
    </citation>
    <scope>NUCLEOTIDE SEQUENCE</scope>
    <source>
        <tissue evidence="1">Venom_gland</tissue>
    </source>
</reference>
<dbReference type="AlphaFoldDB" id="A0A2D4N5A6"/>
<evidence type="ECO:0000313" key="1">
    <source>
        <dbReference type="EMBL" id="LAB40359.1"/>
    </source>
</evidence>
<proteinExistence type="predicted"/>
<sequence>MSHQTIYLPKLIGLLIDLSLVRKIPFSSSPFDLPLASSRWVGPPPPATILAENEGCCHEVHLEEACFGNIALNFLAIASLTIPWTQKPDLSGRWQPSVHLFGKRHGVPS</sequence>
<reference evidence="1" key="1">
    <citation type="submission" date="2017-07" db="EMBL/GenBank/DDBJ databases">
        <authorList>
            <person name="Mikheyev A."/>
            <person name="Grau M."/>
        </authorList>
    </citation>
    <scope>NUCLEOTIDE SEQUENCE</scope>
    <source>
        <tissue evidence="1">Venom_gland</tissue>
    </source>
</reference>
<name>A0A2D4N5A6_9SAUR</name>
<protein>
    <submittedName>
        <fullName evidence="1">Uncharacterized protein</fullName>
    </submittedName>
</protein>